<gene>
    <name evidence="1" type="ORF">GMARGA_LOCUS19124</name>
</gene>
<proteinExistence type="predicted"/>
<organism evidence="1 2">
    <name type="scientific">Gigaspora margarita</name>
    <dbReference type="NCBI Taxonomy" id="4874"/>
    <lineage>
        <taxon>Eukaryota</taxon>
        <taxon>Fungi</taxon>
        <taxon>Fungi incertae sedis</taxon>
        <taxon>Mucoromycota</taxon>
        <taxon>Glomeromycotina</taxon>
        <taxon>Glomeromycetes</taxon>
        <taxon>Diversisporales</taxon>
        <taxon>Gigasporaceae</taxon>
        <taxon>Gigaspora</taxon>
    </lineage>
</organism>
<accession>A0ABN7VIC2</accession>
<name>A0ABN7VIC2_GIGMA</name>
<comment type="caution">
    <text evidence="1">The sequence shown here is derived from an EMBL/GenBank/DDBJ whole genome shotgun (WGS) entry which is preliminary data.</text>
</comment>
<dbReference type="Proteomes" id="UP000789901">
    <property type="component" value="Unassembled WGS sequence"/>
</dbReference>
<dbReference type="EMBL" id="CAJVQB010015755">
    <property type="protein sequence ID" value="CAG8776408.1"/>
    <property type="molecule type" value="Genomic_DNA"/>
</dbReference>
<reference evidence="1 2" key="1">
    <citation type="submission" date="2021-06" db="EMBL/GenBank/DDBJ databases">
        <authorList>
            <person name="Kallberg Y."/>
            <person name="Tangrot J."/>
            <person name="Rosling A."/>
        </authorList>
    </citation>
    <scope>NUCLEOTIDE SEQUENCE [LARGE SCALE GENOMIC DNA]</scope>
    <source>
        <strain evidence="1 2">120-4 pot B 10/14</strain>
    </source>
</reference>
<sequence>TNAQKHAAADVLANASINCIMIEDFFRILKTIKGQTIEDLKQIVNISGYTALIDPKKAVSYISNNILTAINFKFNLSKWPTWAQSAKKAISILKTTMIVESHWRLIKHNYINKFNKPHIDLLVWILVEYLFSCYIIKIQDLESNSKTRTIASWCSVFKHNWKTCAKKALGGLGSVEVDEMYEQEDELDTNILVKNEFNDETNKDLLREYKDPLSLLVAKEAMNEIDKMLAKYETLKNRKKLPKM</sequence>
<keyword evidence="2" id="KW-1185">Reference proteome</keyword>
<evidence type="ECO:0000313" key="1">
    <source>
        <dbReference type="EMBL" id="CAG8776408.1"/>
    </source>
</evidence>
<feature type="non-terminal residue" evidence="1">
    <location>
        <position position="1"/>
    </location>
</feature>
<evidence type="ECO:0000313" key="2">
    <source>
        <dbReference type="Proteomes" id="UP000789901"/>
    </source>
</evidence>
<protein>
    <submittedName>
        <fullName evidence="1">29357_t:CDS:1</fullName>
    </submittedName>
</protein>